<feature type="compositionally biased region" description="Polar residues" evidence="1">
    <location>
        <begin position="1"/>
        <end position="21"/>
    </location>
</feature>
<organism evidence="2 3">
    <name type="scientific">Portunus trituberculatus</name>
    <name type="common">Swimming crab</name>
    <name type="synonym">Neptunus trituberculatus</name>
    <dbReference type="NCBI Taxonomy" id="210409"/>
    <lineage>
        <taxon>Eukaryota</taxon>
        <taxon>Metazoa</taxon>
        <taxon>Ecdysozoa</taxon>
        <taxon>Arthropoda</taxon>
        <taxon>Crustacea</taxon>
        <taxon>Multicrustacea</taxon>
        <taxon>Malacostraca</taxon>
        <taxon>Eumalacostraca</taxon>
        <taxon>Eucarida</taxon>
        <taxon>Decapoda</taxon>
        <taxon>Pleocyemata</taxon>
        <taxon>Brachyura</taxon>
        <taxon>Eubrachyura</taxon>
        <taxon>Portunoidea</taxon>
        <taxon>Portunidae</taxon>
        <taxon>Portuninae</taxon>
        <taxon>Portunus</taxon>
    </lineage>
</organism>
<reference evidence="2 3" key="1">
    <citation type="submission" date="2019-05" db="EMBL/GenBank/DDBJ databases">
        <title>Another draft genome of Portunus trituberculatus and its Hox gene families provides insights of decapod evolution.</title>
        <authorList>
            <person name="Jeong J.-H."/>
            <person name="Song I."/>
            <person name="Kim S."/>
            <person name="Choi T."/>
            <person name="Kim D."/>
            <person name="Ryu S."/>
            <person name="Kim W."/>
        </authorList>
    </citation>
    <scope>NUCLEOTIDE SEQUENCE [LARGE SCALE GENOMIC DNA]</scope>
    <source>
        <tissue evidence="2">Muscle</tissue>
    </source>
</reference>
<keyword evidence="3" id="KW-1185">Reference proteome</keyword>
<name>A0A5B7FI64_PORTR</name>
<feature type="region of interest" description="Disordered" evidence="1">
    <location>
        <begin position="1"/>
        <end position="25"/>
    </location>
</feature>
<protein>
    <submittedName>
        <fullName evidence="2">Uncharacterized protein</fullName>
    </submittedName>
</protein>
<accession>A0A5B7FI64</accession>
<dbReference type="AlphaFoldDB" id="A0A5B7FI64"/>
<dbReference type="EMBL" id="VSRR010006624">
    <property type="protein sequence ID" value="MPC45205.1"/>
    <property type="molecule type" value="Genomic_DNA"/>
</dbReference>
<evidence type="ECO:0000256" key="1">
    <source>
        <dbReference type="SAM" id="MobiDB-lite"/>
    </source>
</evidence>
<dbReference type="Proteomes" id="UP000324222">
    <property type="component" value="Unassembled WGS sequence"/>
</dbReference>
<sequence>MARVTSHSQPRIVSPSSSPDQFLTEPQAVPLVTPCSKQTYFLLRRHIRDFKVNSDGSKSQEEEEEEKGK</sequence>
<comment type="caution">
    <text evidence="2">The sequence shown here is derived from an EMBL/GenBank/DDBJ whole genome shotgun (WGS) entry which is preliminary data.</text>
</comment>
<proteinExistence type="predicted"/>
<evidence type="ECO:0000313" key="3">
    <source>
        <dbReference type="Proteomes" id="UP000324222"/>
    </source>
</evidence>
<gene>
    <name evidence="2" type="ORF">E2C01_038897</name>
</gene>
<evidence type="ECO:0000313" key="2">
    <source>
        <dbReference type="EMBL" id="MPC45205.1"/>
    </source>
</evidence>